<proteinExistence type="predicted"/>
<evidence type="ECO:0000313" key="1">
    <source>
        <dbReference type="EMBL" id="ANJ02803.1"/>
    </source>
</evidence>
<name>A0A191UMR8_SOLDE</name>
<reference evidence="1" key="1">
    <citation type="journal article" date="2016" name="Theor. Appl. Genet.">
        <title>The Solanum demissum R8/Rpi-smira2 late blight resistance gene is a Sw-5 homolog.</title>
        <authorList>
            <person name="Vossen J.H."/>
            <person name="van Arkel G."/>
            <person name="Jacobsen E."/>
            <person name="Visser R.G.F."/>
        </authorList>
    </citation>
    <scope>NUCLEOTIDE SEQUENCE</scope>
</reference>
<protein>
    <submittedName>
        <fullName evidence="1">Uncharacterized protein</fullName>
    </submittedName>
</protein>
<sequence length="126" mass="14235">MSIRRGSEHTRVSGRAFFRSLASSSGLRVLVADITQKPIIPGMTPQTVANPMKNGFDSFVLLTNHRHVPLFSHRIDIDFSDDSLNTFLLLFSRVEQCKGEIKMTKMAPYICGTFKIVLKYELIDKS</sequence>
<organism evidence="1">
    <name type="scientific">Solanum demissum</name>
    <name type="common">Wild potato</name>
    <dbReference type="NCBI Taxonomy" id="50514"/>
    <lineage>
        <taxon>Eukaryota</taxon>
        <taxon>Viridiplantae</taxon>
        <taxon>Streptophyta</taxon>
        <taxon>Embryophyta</taxon>
        <taxon>Tracheophyta</taxon>
        <taxon>Spermatophyta</taxon>
        <taxon>Magnoliopsida</taxon>
        <taxon>eudicotyledons</taxon>
        <taxon>Gunneridae</taxon>
        <taxon>Pentapetalae</taxon>
        <taxon>asterids</taxon>
        <taxon>lamiids</taxon>
        <taxon>Solanales</taxon>
        <taxon>Solanaceae</taxon>
        <taxon>Solanoideae</taxon>
        <taxon>Solaneae</taxon>
        <taxon>Solanum</taxon>
    </lineage>
</organism>
<accession>A0A191UMR8</accession>
<dbReference type="EMBL" id="KU530153">
    <property type="protein sequence ID" value="ANJ02803.1"/>
    <property type="molecule type" value="Genomic_DNA"/>
</dbReference>
<dbReference type="AlphaFoldDB" id="A0A191UMR8"/>